<dbReference type="FunFam" id="3.40.640.10:FF:000027">
    <property type="entry name" value="Serine--pyruvate aminotransferase, mitochondrial"/>
    <property type="match status" value="1"/>
</dbReference>
<keyword evidence="6 8" id="KW-0663">Pyridoxal phosphate</keyword>
<feature type="binding site" evidence="7">
    <location>
        <position position="368"/>
    </location>
    <ligand>
        <name>substrate</name>
    </ligand>
</feature>
<dbReference type="PANTHER" id="PTHR21152">
    <property type="entry name" value="AMINOTRANSFERASE CLASS V"/>
    <property type="match status" value="1"/>
</dbReference>
<keyword evidence="13" id="KW-1185">Reference proteome</keyword>
<reference evidence="12" key="1">
    <citation type="submission" date="2020-11" db="EMBL/GenBank/DDBJ databases">
        <authorList>
            <consortium name="DOE Joint Genome Institute"/>
            <person name="Ahrendt S."/>
            <person name="Riley R."/>
            <person name="Andreopoulos W."/>
            <person name="Labutti K."/>
            <person name="Pangilinan J."/>
            <person name="Ruiz-Duenas F.J."/>
            <person name="Barrasa J.M."/>
            <person name="Sanchez-Garcia M."/>
            <person name="Camarero S."/>
            <person name="Miyauchi S."/>
            <person name="Serrano A."/>
            <person name="Linde D."/>
            <person name="Babiker R."/>
            <person name="Drula E."/>
            <person name="Ayuso-Fernandez I."/>
            <person name="Pacheco R."/>
            <person name="Padilla G."/>
            <person name="Ferreira P."/>
            <person name="Barriuso J."/>
            <person name="Kellner H."/>
            <person name="Castanera R."/>
            <person name="Alfaro M."/>
            <person name="Ramirez L."/>
            <person name="Pisabarro A.G."/>
            <person name="Kuo A."/>
            <person name="Tritt A."/>
            <person name="Lipzen A."/>
            <person name="He G."/>
            <person name="Yan M."/>
            <person name="Ng V."/>
            <person name="Cullen D."/>
            <person name="Martin F."/>
            <person name="Rosso M.-N."/>
            <person name="Henrissat B."/>
            <person name="Hibbett D."/>
            <person name="Martinez A.T."/>
            <person name="Grigoriev I.V."/>
        </authorList>
    </citation>
    <scope>NUCLEOTIDE SEQUENCE</scope>
    <source>
        <strain evidence="12">CBS 506.95</strain>
    </source>
</reference>
<dbReference type="Pfam" id="PF00266">
    <property type="entry name" value="Aminotran_5"/>
    <property type="match status" value="1"/>
</dbReference>
<evidence type="ECO:0000259" key="11">
    <source>
        <dbReference type="Pfam" id="PF00266"/>
    </source>
</evidence>
<name>A0A9P6E5U6_9AGAR</name>
<evidence type="ECO:0000256" key="4">
    <source>
        <dbReference type="ARBA" id="ARBA00022576"/>
    </source>
</evidence>
<dbReference type="InterPro" id="IPR015424">
    <property type="entry name" value="PyrdxlP-dep_Trfase"/>
</dbReference>
<sequence>MSQSTNVKKLLAIPGPIELSPTVLEALGQPPLSHVSPEFVKIFQESLHLTRQVVRTSNKASQPFILAGSGTLGWDQVAANLIEKGDKVLVLSTGYFGEGFRDCLHGYGANVDLIKAPLGGTVNLEDIEQALNRKKYKAVTITHVDTSTGVLSDAKAIAACVKKISPSTLLILDAVCSLASEDIQFDAWGLDIVLSASQKGLGGPPGLSILIASARAISTFESRINSISKKPLQTFPYSYSYSYYTSWSKWLPIMRAYDQGKPAYFGTPAVTLVKAYHASLVEIMRGEVALDQRLEMHRGASRRVKEAAERLGMVQVASEPAGRANGMTAVYVPQNFAGGAVDVLGAVGKRGVVMAGGLVSEIKDRYIRIGHMGWSVVGEKGKDVDRIVRVLEDAVREVEARSRVSARL</sequence>
<evidence type="ECO:0000256" key="3">
    <source>
        <dbReference type="ARBA" id="ARBA00013049"/>
    </source>
</evidence>
<dbReference type="Gene3D" id="3.40.640.10">
    <property type="entry name" value="Type I PLP-dependent aspartate aminotransferase-like (Major domain)"/>
    <property type="match status" value="1"/>
</dbReference>
<evidence type="ECO:0000256" key="7">
    <source>
        <dbReference type="PIRSR" id="PIRSR000524-1"/>
    </source>
</evidence>
<dbReference type="OrthoDB" id="7403325at2759"/>
<evidence type="ECO:0000256" key="9">
    <source>
        <dbReference type="RuleBase" id="RU004075"/>
    </source>
</evidence>
<dbReference type="InterPro" id="IPR015421">
    <property type="entry name" value="PyrdxlP-dep_Trfase_major"/>
</dbReference>
<keyword evidence="5 12" id="KW-0808">Transferase</keyword>
<evidence type="ECO:0000256" key="5">
    <source>
        <dbReference type="ARBA" id="ARBA00022679"/>
    </source>
</evidence>
<dbReference type="EC" id="2.6.1.44" evidence="3"/>
<evidence type="ECO:0000256" key="8">
    <source>
        <dbReference type="PIRSR" id="PIRSR000524-50"/>
    </source>
</evidence>
<keyword evidence="4" id="KW-0032">Aminotransferase</keyword>
<evidence type="ECO:0000313" key="13">
    <source>
        <dbReference type="Proteomes" id="UP000807306"/>
    </source>
</evidence>
<dbReference type="InterPro" id="IPR024169">
    <property type="entry name" value="SP_NH2Trfase/AEP_transaminase"/>
</dbReference>
<dbReference type="Proteomes" id="UP000807306">
    <property type="component" value="Unassembled WGS sequence"/>
</dbReference>
<dbReference type="AlphaFoldDB" id="A0A9P6E5U6"/>
<dbReference type="EMBL" id="MU157926">
    <property type="protein sequence ID" value="KAF9523064.1"/>
    <property type="molecule type" value="Genomic_DNA"/>
</dbReference>
<dbReference type="Gene3D" id="3.90.1150.10">
    <property type="entry name" value="Aspartate Aminotransferase, domain 1"/>
    <property type="match status" value="1"/>
</dbReference>
<evidence type="ECO:0000256" key="6">
    <source>
        <dbReference type="ARBA" id="ARBA00022898"/>
    </source>
</evidence>
<dbReference type="GO" id="GO:0005777">
    <property type="term" value="C:peroxisome"/>
    <property type="evidence" value="ECO:0007669"/>
    <property type="project" value="TreeGrafter"/>
</dbReference>
<evidence type="ECO:0000256" key="1">
    <source>
        <dbReference type="ARBA" id="ARBA00001933"/>
    </source>
</evidence>
<dbReference type="PROSITE" id="PS00595">
    <property type="entry name" value="AA_TRANSFER_CLASS_5"/>
    <property type="match status" value="1"/>
</dbReference>
<protein>
    <recommendedName>
        <fullName evidence="3">alanine--glyoxylate transaminase</fullName>
        <ecNumber evidence="3">2.6.1.44</ecNumber>
    </recommendedName>
</protein>
<comment type="caution">
    <text evidence="12">The sequence shown here is derived from an EMBL/GenBank/DDBJ whole genome shotgun (WGS) entry which is preliminary data.</text>
</comment>
<dbReference type="PIRSF" id="PIRSF000524">
    <property type="entry name" value="SPT"/>
    <property type="match status" value="1"/>
</dbReference>
<dbReference type="InterPro" id="IPR015422">
    <property type="entry name" value="PyrdxlP-dep_Trfase_small"/>
</dbReference>
<dbReference type="GO" id="GO:0008453">
    <property type="term" value="F:alanine-glyoxylate transaminase activity"/>
    <property type="evidence" value="ECO:0007669"/>
    <property type="project" value="UniProtKB-EC"/>
</dbReference>
<dbReference type="InterPro" id="IPR000192">
    <property type="entry name" value="Aminotrans_V_dom"/>
</dbReference>
<evidence type="ECO:0000256" key="10">
    <source>
        <dbReference type="RuleBase" id="RU004504"/>
    </source>
</evidence>
<dbReference type="PANTHER" id="PTHR21152:SF24">
    <property type="entry name" value="ALANINE--GLYOXYLATE AMINOTRANSFERASE 1"/>
    <property type="match status" value="1"/>
</dbReference>
<feature type="modified residue" description="N6-(pyridoxal phosphate)lysine" evidence="8">
    <location>
        <position position="199"/>
    </location>
</feature>
<evidence type="ECO:0000313" key="12">
    <source>
        <dbReference type="EMBL" id="KAF9523064.1"/>
    </source>
</evidence>
<feature type="domain" description="Aminotransferase class V" evidence="11">
    <location>
        <begin position="34"/>
        <end position="220"/>
    </location>
</feature>
<gene>
    <name evidence="12" type="ORF">CPB83DRAFT_863559</name>
</gene>
<accession>A0A9P6E5U6</accession>
<dbReference type="GO" id="GO:0004760">
    <property type="term" value="F:L-serine-pyruvate transaminase activity"/>
    <property type="evidence" value="ECO:0007669"/>
    <property type="project" value="TreeGrafter"/>
</dbReference>
<evidence type="ECO:0000256" key="2">
    <source>
        <dbReference type="ARBA" id="ARBA00009236"/>
    </source>
</evidence>
<comment type="similarity">
    <text evidence="2 9">Belongs to the class-V pyridoxal-phosphate-dependent aminotransferase family.</text>
</comment>
<dbReference type="GO" id="GO:0019265">
    <property type="term" value="P:glycine biosynthetic process, by transamination of glyoxylate"/>
    <property type="evidence" value="ECO:0007669"/>
    <property type="project" value="TreeGrafter"/>
</dbReference>
<proteinExistence type="inferred from homology"/>
<organism evidence="12 13">
    <name type="scientific">Crepidotus variabilis</name>
    <dbReference type="NCBI Taxonomy" id="179855"/>
    <lineage>
        <taxon>Eukaryota</taxon>
        <taxon>Fungi</taxon>
        <taxon>Dikarya</taxon>
        <taxon>Basidiomycota</taxon>
        <taxon>Agaricomycotina</taxon>
        <taxon>Agaricomycetes</taxon>
        <taxon>Agaricomycetidae</taxon>
        <taxon>Agaricales</taxon>
        <taxon>Agaricineae</taxon>
        <taxon>Crepidotaceae</taxon>
        <taxon>Crepidotus</taxon>
    </lineage>
</organism>
<dbReference type="SUPFAM" id="SSF53383">
    <property type="entry name" value="PLP-dependent transferases"/>
    <property type="match status" value="1"/>
</dbReference>
<comment type="cofactor">
    <cofactor evidence="1 8 10">
        <name>pyridoxal 5'-phosphate</name>
        <dbReference type="ChEBI" id="CHEBI:597326"/>
    </cofactor>
</comment>
<dbReference type="InterPro" id="IPR020578">
    <property type="entry name" value="Aminotrans_V_PyrdxlP_BS"/>
</dbReference>